<protein>
    <submittedName>
        <fullName evidence="3">N-terminal acetyltransferase B complex subunit Mdm20p</fullName>
    </submittedName>
</protein>
<gene>
    <name evidence="3" type="primary">MDM20</name>
    <name evidence="3" type="ORF">CAAN4_H17040</name>
</gene>
<keyword evidence="4" id="KW-1185">Reference proteome</keyword>
<sequence>MADSDQSMLSAIENGYYRQAQQLLQKKLKKYPTKSYYHALNNLIQFKQGKEQEAIQESLKLKAKIPSDPKTLEILTEIFSSAGLPNEATQVYENAVKKYPTYDLINSWFEISLKRYDIRSVQKASMSLQRTRPSRTHSLWASFGYLLVCELPDSSDTEKSLYPKIALKLVEALKPLKTEQEVYLYSRLLIKSEQYSEAIEAIELFSKGKKFDLELQILLLSSLNKLESWDKLSIYSSQILFKDQLDDFDTWKYLIKSQVKLGVSEEDILKQLTTINSRNSTLAHVSYAEEIQSNEKFGKYMASYYDSFKHKLCCFNDLKYFCSLPSFNKTEFLNHLDKTTQEILENSQFTETELNILVNNQKFKSLLSPGKDFINENFQYYQKFKSILTKKVDTDYFAGNEFILMNVEKILNGELNEDSNLVENAYKCLIILEASAVKDKHEFRLKLWIMKLYSFLNCHSQTLINFKSLKIKMIQNDTLGYYLGTRLATLLPGQDAIQHMTDVQKFYLTAHEEIMQSLQRGFDNIALNKLRGIIDFGRRIDKSLYKMLNLLELLKAAKLYGNNQLISYTLEVLKQENLVDLNEDLFDNRDFTSQWKFGSNEFNDSISNNLQIGPIQKTEYVKMNVLREIILSETNDIRVKVLVSKLNKVISGKGNTQLTNSESWIFKLYLAVFKVFSVNPDNDADFNFLIKNFNLNIIKNKFFNNSSYLTWEVNHKIISISELIRNVIAYTNSHHLPKKYSPKVADFKKALRALADDLVEFKQEIGIAERKEFDKVEESIKKFFATNKDVGVEIGSNMVQQTLDKIKVSLKESSLIRARP</sequence>
<accession>A0ABP0EMZ4</accession>
<dbReference type="InterPro" id="IPR011990">
    <property type="entry name" value="TPR-like_helical_dom_sf"/>
</dbReference>
<dbReference type="Pfam" id="PF09797">
    <property type="entry name" value="NatB_MDM20"/>
    <property type="match status" value="1"/>
</dbReference>
<organism evidence="3 4">
    <name type="scientific">[Candida] anglica</name>
    <dbReference type="NCBI Taxonomy" id="148631"/>
    <lineage>
        <taxon>Eukaryota</taxon>
        <taxon>Fungi</taxon>
        <taxon>Dikarya</taxon>
        <taxon>Ascomycota</taxon>
        <taxon>Saccharomycotina</taxon>
        <taxon>Pichiomycetes</taxon>
        <taxon>Debaryomycetaceae</taxon>
        <taxon>Kurtzmaniella</taxon>
    </lineage>
</organism>
<name>A0ABP0EMZ4_9ASCO</name>
<reference evidence="3 4" key="1">
    <citation type="submission" date="2024-01" db="EMBL/GenBank/DDBJ databases">
        <authorList>
            <consortium name="Genoscope - CEA"/>
            <person name="William W."/>
        </authorList>
    </citation>
    <scope>NUCLEOTIDE SEQUENCE [LARGE SCALE GENOMIC DNA]</scope>
    <source>
        <strain evidence="3 4">29B2s-10</strain>
    </source>
</reference>
<dbReference type="PANTHER" id="PTHR22767:SF3">
    <property type="entry name" value="N-ALPHA-ACETYLTRANSFERASE 25, NATB AUXILIARY SUBUNIT"/>
    <property type="match status" value="1"/>
</dbReference>
<dbReference type="SUPFAM" id="SSF48452">
    <property type="entry name" value="TPR-like"/>
    <property type="match status" value="1"/>
</dbReference>
<proteinExistence type="inferred from homology"/>
<dbReference type="Gene3D" id="1.25.40.1040">
    <property type="match status" value="1"/>
</dbReference>
<evidence type="ECO:0000256" key="1">
    <source>
        <dbReference type="ARBA" id="ARBA00006298"/>
    </source>
</evidence>
<evidence type="ECO:0000313" key="4">
    <source>
        <dbReference type="Proteomes" id="UP001497600"/>
    </source>
</evidence>
<dbReference type="InterPro" id="IPR019183">
    <property type="entry name" value="NAA25_NatB_aux_su"/>
</dbReference>
<comment type="similarity">
    <text evidence="1">Belongs to the MDM20/NAA25 family.</text>
</comment>
<feature type="coiled-coil region" evidence="2">
    <location>
        <begin position="744"/>
        <end position="771"/>
    </location>
</feature>
<dbReference type="EMBL" id="OZ004260">
    <property type="protein sequence ID" value="CAK7921673.1"/>
    <property type="molecule type" value="Genomic_DNA"/>
</dbReference>
<evidence type="ECO:0000256" key="2">
    <source>
        <dbReference type="SAM" id="Coils"/>
    </source>
</evidence>
<dbReference type="PANTHER" id="PTHR22767">
    <property type="entry name" value="N-TERMINAL ACETYLTRANSFERASE-RELATED"/>
    <property type="match status" value="1"/>
</dbReference>
<keyword evidence="2" id="KW-0175">Coiled coil</keyword>
<evidence type="ECO:0000313" key="3">
    <source>
        <dbReference type="EMBL" id="CAK7921673.1"/>
    </source>
</evidence>
<dbReference type="Proteomes" id="UP001497600">
    <property type="component" value="Chromosome H"/>
</dbReference>